<dbReference type="AlphaFoldDB" id="A0A4Y9FYH2"/>
<evidence type="ECO:0000256" key="2">
    <source>
        <dbReference type="ARBA" id="ARBA00023125"/>
    </source>
</evidence>
<dbReference type="GO" id="GO:0003700">
    <property type="term" value="F:DNA-binding transcription factor activity"/>
    <property type="evidence" value="ECO:0007669"/>
    <property type="project" value="InterPro"/>
</dbReference>
<feature type="domain" description="HTH marR-type" evidence="4">
    <location>
        <begin position="2"/>
        <end position="134"/>
    </location>
</feature>
<dbReference type="Pfam" id="PF01047">
    <property type="entry name" value="MarR"/>
    <property type="match status" value="1"/>
</dbReference>
<dbReference type="PROSITE" id="PS01117">
    <property type="entry name" value="HTH_MARR_1"/>
    <property type="match status" value="1"/>
</dbReference>
<reference evidence="5 6" key="1">
    <citation type="submission" date="2019-03" db="EMBL/GenBank/DDBJ databases">
        <title>Diversity of the mouse oral microbiome.</title>
        <authorList>
            <person name="Joseph S."/>
            <person name="Aduse-Opoku J."/>
            <person name="Curtis M."/>
            <person name="Wade W."/>
            <person name="Hashim A."/>
        </authorList>
    </citation>
    <scope>NUCLEOTIDE SEQUENCE [LARGE SCALE GENOMIC DNA]</scope>
    <source>
        <strain evidence="5 6">P1012</strain>
    </source>
</reference>
<dbReference type="GO" id="GO:0003677">
    <property type="term" value="F:DNA binding"/>
    <property type="evidence" value="ECO:0007669"/>
    <property type="project" value="UniProtKB-KW"/>
</dbReference>
<dbReference type="InterPro" id="IPR036388">
    <property type="entry name" value="WH-like_DNA-bd_sf"/>
</dbReference>
<dbReference type="InterPro" id="IPR000835">
    <property type="entry name" value="HTH_MarR-typ"/>
</dbReference>
<sequence>MAPTILDHLLLVSELFQRDMARAFAGTTLTTARVRVLWLLHHRGPSTQRELAQDLDVSARNVSGLVDALEASGHVIRTPHPMDRRATVVTLTDAAAEQMAAMQRDHAHLSTTLLDAVAPQDRAPLERGIVAIAARLAELVDAAERTDTEGAR</sequence>
<comment type="caution">
    <text evidence="5">The sequence shown here is derived from an EMBL/GenBank/DDBJ whole genome shotgun (WGS) entry which is preliminary data.</text>
</comment>
<dbReference type="Proteomes" id="UP000298358">
    <property type="component" value="Unassembled WGS sequence"/>
</dbReference>
<keyword evidence="6" id="KW-1185">Reference proteome</keyword>
<evidence type="ECO:0000256" key="1">
    <source>
        <dbReference type="ARBA" id="ARBA00023015"/>
    </source>
</evidence>
<dbReference type="PANTHER" id="PTHR42756">
    <property type="entry name" value="TRANSCRIPTIONAL REGULATOR, MARR"/>
    <property type="match status" value="1"/>
</dbReference>
<dbReference type="SMART" id="SM00347">
    <property type="entry name" value="HTH_MARR"/>
    <property type="match status" value="1"/>
</dbReference>
<dbReference type="PRINTS" id="PR00598">
    <property type="entry name" value="HTHMARR"/>
</dbReference>
<proteinExistence type="predicted"/>
<evidence type="ECO:0000313" key="6">
    <source>
        <dbReference type="Proteomes" id="UP000298358"/>
    </source>
</evidence>
<dbReference type="InterPro" id="IPR036390">
    <property type="entry name" value="WH_DNA-bd_sf"/>
</dbReference>
<name>A0A4Y9FYH2_9MICO</name>
<dbReference type="RefSeq" id="WP_135113737.1">
    <property type="nucleotide sequence ID" value="NZ_JADGLL010000007.1"/>
</dbReference>
<dbReference type="PANTHER" id="PTHR42756:SF1">
    <property type="entry name" value="TRANSCRIPTIONAL REPRESSOR OF EMRAB OPERON"/>
    <property type="match status" value="1"/>
</dbReference>
<dbReference type="SUPFAM" id="SSF46785">
    <property type="entry name" value="Winged helix' DNA-binding domain"/>
    <property type="match status" value="1"/>
</dbReference>
<organism evidence="5 6">
    <name type="scientific">Microbacterium paludicola</name>
    <dbReference type="NCBI Taxonomy" id="300019"/>
    <lineage>
        <taxon>Bacteria</taxon>
        <taxon>Bacillati</taxon>
        <taxon>Actinomycetota</taxon>
        <taxon>Actinomycetes</taxon>
        <taxon>Micrococcales</taxon>
        <taxon>Microbacteriaceae</taxon>
        <taxon>Microbacterium</taxon>
    </lineage>
</organism>
<dbReference type="InterPro" id="IPR023187">
    <property type="entry name" value="Tscrpt_reg_MarR-type_CS"/>
</dbReference>
<accession>A0A4Y9FYH2</accession>
<keyword evidence="3" id="KW-0804">Transcription</keyword>
<dbReference type="Gene3D" id="1.10.10.10">
    <property type="entry name" value="Winged helix-like DNA-binding domain superfamily/Winged helix DNA-binding domain"/>
    <property type="match status" value="1"/>
</dbReference>
<dbReference type="EMBL" id="SPQB01000007">
    <property type="protein sequence ID" value="TFU33608.1"/>
    <property type="molecule type" value="Genomic_DNA"/>
</dbReference>
<evidence type="ECO:0000313" key="5">
    <source>
        <dbReference type="EMBL" id="TFU33608.1"/>
    </source>
</evidence>
<dbReference type="OrthoDB" id="162531at2"/>
<protein>
    <submittedName>
        <fullName evidence="5">MarR family transcriptional regulator</fullName>
    </submittedName>
</protein>
<evidence type="ECO:0000259" key="4">
    <source>
        <dbReference type="PROSITE" id="PS50995"/>
    </source>
</evidence>
<dbReference type="PROSITE" id="PS50995">
    <property type="entry name" value="HTH_MARR_2"/>
    <property type="match status" value="1"/>
</dbReference>
<keyword evidence="1" id="KW-0805">Transcription regulation</keyword>
<keyword evidence="2" id="KW-0238">DNA-binding</keyword>
<evidence type="ECO:0000256" key="3">
    <source>
        <dbReference type="ARBA" id="ARBA00023163"/>
    </source>
</evidence>
<gene>
    <name evidence="5" type="ORF">E4U02_05065</name>
</gene>